<evidence type="ECO:0000313" key="3">
    <source>
        <dbReference type="Proteomes" id="UP000046155"/>
    </source>
</evidence>
<name>A0A0B7MK67_9FIRM</name>
<protein>
    <recommendedName>
        <fullName evidence="1">Transposase IS66 central domain-containing protein</fullName>
    </recommendedName>
</protein>
<organism evidence="2 3">
    <name type="scientific">Syntrophaceticus schinkii</name>
    <dbReference type="NCBI Taxonomy" id="499207"/>
    <lineage>
        <taxon>Bacteria</taxon>
        <taxon>Bacillati</taxon>
        <taxon>Bacillota</taxon>
        <taxon>Clostridia</taxon>
        <taxon>Thermoanaerobacterales</taxon>
        <taxon>Thermoanaerobacterales Family III. Incertae Sedis</taxon>
        <taxon>Syntrophaceticus</taxon>
    </lineage>
</organism>
<feature type="domain" description="Transposase IS66 central" evidence="1">
    <location>
        <begin position="3"/>
        <end position="66"/>
    </location>
</feature>
<dbReference type="Pfam" id="PF03050">
    <property type="entry name" value="DDE_Tnp_IS66"/>
    <property type="match status" value="1"/>
</dbReference>
<gene>
    <name evidence="2" type="ORF">SSCH_2110001</name>
</gene>
<proteinExistence type="predicted"/>
<dbReference type="InterPro" id="IPR004291">
    <property type="entry name" value="Transposase_IS66_central"/>
</dbReference>
<dbReference type="Proteomes" id="UP000046155">
    <property type="component" value="Unassembled WGS sequence"/>
</dbReference>
<sequence>MFDQFYNWIEGIAALPNTLLGKAIHYAKSQRKYLARYLLDGRLEISNNRAERSIKPFVIGRNYVLTLFMLPNIAEVGETA</sequence>
<dbReference type="EMBL" id="CDRZ01000126">
    <property type="protein sequence ID" value="CEO88578.1"/>
    <property type="molecule type" value="Genomic_DNA"/>
</dbReference>
<accession>A0A0B7MK67</accession>
<dbReference type="AlphaFoldDB" id="A0A0B7MK67"/>
<reference evidence="3" key="1">
    <citation type="submission" date="2015-01" db="EMBL/GenBank/DDBJ databases">
        <authorList>
            <person name="Manzoor Shahid"/>
            <person name="Zubair Saima"/>
        </authorList>
    </citation>
    <scope>NUCLEOTIDE SEQUENCE [LARGE SCALE GENOMIC DNA]</scope>
    <source>
        <strain evidence="3">Sp3</strain>
    </source>
</reference>
<keyword evidence="3" id="KW-1185">Reference proteome</keyword>
<evidence type="ECO:0000313" key="2">
    <source>
        <dbReference type="EMBL" id="CEO88578.1"/>
    </source>
</evidence>
<evidence type="ECO:0000259" key="1">
    <source>
        <dbReference type="Pfam" id="PF03050"/>
    </source>
</evidence>